<dbReference type="EMBL" id="JAVRAD010000001">
    <property type="protein sequence ID" value="MDX8328210.1"/>
    <property type="molecule type" value="Genomic_DNA"/>
</dbReference>
<evidence type="ECO:0000313" key="2">
    <source>
        <dbReference type="EMBL" id="MDX8328210.1"/>
    </source>
</evidence>
<name>A0AAE5S032_9HYPH</name>
<organism evidence="3 4">
    <name type="scientific">Agrobacterium rosae</name>
    <dbReference type="NCBI Taxonomy" id="1972867"/>
    <lineage>
        <taxon>Bacteria</taxon>
        <taxon>Pseudomonadati</taxon>
        <taxon>Pseudomonadota</taxon>
        <taxon>Alphaproteobacteria</taxon>
        <taxon>Hyphomicrobiales</taxon>
        <taxon>Rhizobiaceae</taxon>
        <taxon>Rhizobium/Agrobacterium group</taxon>
        <taxon>Agrobacterium</taxon>
    </lineage>
</organism>
<accession>A0AAE5S032</accession>
<dbReference type="Proteomes" id="UP000237447">
    <property type="component" value="Unassembled WGS sequence"/>
</dbReference>
<sequence length="103" mass="11804">MKRYDVRLSPEAETDLVDIYQYVRVASQSPAVARQYLDRVTSYLSSFDVFPERGSLRNDIRPGLRVVGFERTISVAFIIEDESVIILRVGHNGQQLNLSDTRQ</sequence>
<dbReference type="AlphaFoldDB" id="A0AAE5S032"/>
<dbReference type="Pfam" id="PF05016">
    <property type="entry name" value="ParE_toxin"/>
    <property type="match status" value="1"/>
</dbReference>
<evidence type="ECO:0000256" key="1">
    <source>
        <dbReference type="ARBA" id="ARBA00022649"/>
    </source>
</evidence>
<dbReference type="EMBL" id="NXEJ01000002">
    <property type="protein sequence ID" value="POO53415.1"/>
    <property type="molecule type" value="Genomic_DNA"/>
</dbReference>
<reference evidence="2 5" key="2">
    <citation type="journal article" date="2023" name="Phytobiomes J">
        <title>Deciphering the key players within the bacterial microbiota associated with aerial crown gall tumors on rhododendron: Insights into the gallobiome.</title>
        <authorList>
            <person name="Kuzmanovic N."/>
            <person name="Nesme J."/>
            <person name="Wolf J."/>
            <person name="Neumann-Schaal M."/>
            <person name="Petersen J."/>
            <person name="Fernandez-Gnecco G."/>
            <person name="Sproeer C."/>
            <person name="Bunk B."/>
            <person name="Overmann J."/>
            <person name="Sorensen S.J."/>
            <person name="Idczak E."/>
            <person name="Smalla K."/>
        </authorList>
    </citation>
    <scope>NUCLEOTIDE SEQUENCE [LARGE SCALE GENOMIC DNA]</scope>
    <source>
        <strain evidence="2">Rho-14.1</strain>
        <strain evidence="5">rho-14.1</strain>
    </source>
</reference>
<evidence type="ECO:0000313" key="4">
    <source>
        <dbReference type="Proteomes" id="UP000237447"/>
    </source>
</evidence>
<dbReference type="InterPro" id="IPR007712">
    <property type="entry name" value="RelE/ParE_toxin"/>
</dbReference>
<comment type="caution">
    <text evidence="3">The sequence shown here is derived from an EMBL/GenBank/DDBJ whole genome shotgun (WGS) entry which is preliminary data.</text>
</comment>
<protein>
    <submittedName>
        <fullName evidence="3">Plasmid stabilization protein</fullName>
    </submittedName>
    <submittedName>
        <fullName evidence="2">Type II toxin-antitoxin system RelE/ParE family toxin</fullName>
    </submittedName>
</protein>
<proteinExistence type="predicted"/>
<keyword evidence="1" id="KW-1277">Toxin-antitoxin system</keyword>
<keyword evidence="5" id="KW-1185">Reference proteome</keyword>
<dbReference type="GeneID" id="86878533"/>
<dbReference type="Proteomes" id="UP001277561">
    <property type="component" value="Unassembled WGS sequence"/>
</dbReference>
<reference evidence="3 4" key="1">
    <citation type="journal article" date="2018" name="Syst. Appl. Microbiol.">
        <title>Agrobacterium rosae sp. nov., isolated from galls on different agricultural crops.</title>
        <authorList>
            <person name="Kuzmanovic N."/>
            <person name="Pulawska J."/>
            <person name="Smalla K."/>
            <person name="Nesme X."/>
        </authorList>
    </citation>
    <scope>NUCLEOTIDE SEQUENCE [LARGE SCALE GENOMIC DNA]</scope>
    <source>
        <strain evidence="3 4">NCPPB 1650</strain>
    </source>
</reference>
<evidence type="ECO:0000313" key="5">
    <source>
        <dbReference type="Proteomes" id="UP001277561"/>
    </source>
</evidence>
<gene>
    <name evidence="3" type="ORF">CPJ18_04045</name>
    <name evidence="2" type="ORF">RMS29_03155</name>
</gene>
<dbReference type="Gene3D" id="3.30.2310.20">
    <property type="entry name" value="RelE-like"/>
    <property type="match status" value="1"/>
</dbReference>
<evidence type="ECO:0000313" key="3">
    <source>
        <dbReference type="EMBL" id="POO53415.1"/>
    </source>
</evidence>
<dbReference type="InterPro" id="IPR035093">
    <property type="entry name" value="RelE/ParE_toxin_dom_sf"/>
</dbReference>
<dbReference type="RefSeq" id="WP_103657136.1">
    <property type="nucleotide sequence ID" value="NZ_CP192764.1"/>
</dbReference>